<evidence type="ECO:0000256" key="1">
    <source>
        <dbReference type="SAM" id="Coils"/>
    </source>
</evidence>
<evidence type="ECO:0000256" key="2">
    <source>
        <dbReference type="SAM" id="SignalP"/>
    </source>
</evidence>
<keyword evidence="2" id="KW-0732">Signal</keyword>
<proteinExistence type="predicted"/>
<feature type="chain" id="PRO_5046517811" evidence="2">
    <location>
        <begin position="29"/>
        <end position="273"/>
    </location>
</feature>
<accession>A0ABW0W5L9</accession>
<gene>
    <name evidence="3" type="ORF">ACFPYJ_29295</name>
</gene>
<keyword evidence="4" id="KW-1185">Reference proteome</keyword>
<dbReference type="Proteomes" id="UP001596047">
    <property type="component" value="Unassembled WGS sequence"/>
</dbReference>
<sequence length="273" mass="30365">MRKITVRRLTILLLAVLAGIAVPTSILAASMEFTSTIKTAWDKTLAKSDSTMKAGLNVLYSDFTALKVSDQTADGQIKTIHYANEQAELELRKQIKLIDAAKLQQLEQQVQAARDRYKPLFETYNSVNQQITAARLLKDKRLNAFLRSQADGLKIAVQLARQDIKVKEDALKAAKALASQKIKKLRDVLAGADPLEIEIRAQKSAVSSSKKQASTSWTTFTQTVRKLDASGTYQTFSSVIRYNRQITAQKQNIQTLEKRISDIIAKAKKQLAG</sequence>
<feature type="coiled-coil region" evidence="1">
    <location>
        <begin position="84"/>
        <end position="123"/>
    </location>
</feature>
<feature type="coiled-coil region" evidence="1">
    <location>
        <begin position="239"/>
        <end position="266"/>
    </location>
</feature>
<organism evidence="3 4">
    <name type="scientific">Paenibacillus solisilvae</name>
    <dbReference type="NCBI Taxonomy" id="2486751"/>
    <lineage>
        <taxon>Bacteria</taxon>
        <taxon>Bacillati</taxon>
        <taxon>Bacillota</taxon>
        <taxon>Bacilli</taxon>
        <taxon>Bacillales</taxon>
        <taxon>Paenibacillaceae</taxon>
        <taxon>Paenibacillus</taxon>
    </lineage>
</organism>
<protein>
    <submittedName>
        <fullName evidence="3">Uncharacterized protein</fullName>
    </submittedName>
</protein>
<dbReference type="EMBL" id="JBHSOW010000116">
    <property type="protein sequence ID" value="MFC5653135.1"/>
    <property type="molecule type" value="Genomic_DNA"/>
</dbReference>
<keyword evidence="1" id="KW-0175">Coiled coil</keyword>
<feature type="signal peptide" evidence="2">
    <location>
        <begin position="1"/>
        <end position="28"/>
    </location>
</feature>
<name>A0ABW0W5L9_9BACL</name>
<reference evidence="4" key="1">
    <citation type="journal article" date="2019" name="Int. J. Syst. Evol. Microbiol.">
        <title>The Global Catalogue of Microorganisms (GCM) 10K type strain sequencing project: providing services to taxonomists for standard genome sequencing and annotation.</title>
        <authorList>
            <consortium name="The Broad Institute Genomics Platform"/>
            <consortium name="The Broad Institute Genome Sequencing Center for Infectious Disease"/>
            <person name="Wu L."/>
            <person name="Ma J."/>
        </authorList>
    </citation>
    <scope>NUCLEOTIDE SEQUENCE [LARGE SCALE GENOMIC DNA]</scope>
    <source>
        <strain evidence="4">CGMCC 1.3240</strain>
    </source>
</reference>
<evidence type="ECO:0000313" key="4">
    <source>
        <dbReference type="Proteomes" id="UP001596047"/>
    </source>
</evidence>
<comment type="caution">
    <text evidence="3">The sequence shown here is derived from an EMBL/GenBank/DDBJ whole genome shotgun (WGS) entry which is preliminary data.</text>
</comment>
<dbReference type="RefSeq" id="WP_379191791.1">
    <property type="nucleotide sequence ID" value="NZ_JBHSOW010000116.1"/>
</dbReference>
<evidence type="ECO:0000313" key="3">
    <source>
        <dbReference type="EMBL" id="MFC5653135.1"/>
    </source>
</evidence>